<gene>
    <name evidence="3" type="ORF">DFR27_0917</name>
</gene>
<proteinExistence type="predicted"/>
<dbReference type="Proteomes" id="UP000267187">
    <property type="component" value="Unassembled WGS sequence"/>
</dbReference>
<protein>
    <submittedName>
        <fullName evidence="3">Uncharacterized protein (DUF2147 family)</fullName>
    </submittedName>
</protein>
<dbReference type="AlphaFoldDB" id="A0A3M0AC16"/>
<evidence type="ECO:0000256" key="1">
    <source>
        <dbReference type="SAM" id="SignalP"/>
    </source>
</evidence>
<dbReference type="Pfam" id="PF09917">
    <property type="entry name" value="DUF2147"/>
    <property type="match status" value="1"/>
</dbReference>
<dbReference type="PANTHER" id="PTHR36919:SF3">
    <property type="entry name" value="BLL5882 PROTEIN"/>
    <property type="match status" value="1"/>
</dbReference>
<dbReference type="RefSeq" id="WP_211327564.1">
    <property type="nucleotide sequence ID" value="NZ_REFJ01000002.1"/>
</dbReference>
<dbReference type="Gene3D" id="2.40.128.520">
    <property type="match status" value="1"/>
</dbReference>
<feature type="chain" id="PRO_5018270550" evidence="1">
    <location>
        <begin position="22"/>
        <end position="145"/>
    </location>
</feature>
<dbReference type="PANTHER" id="PTHR36919">
    <property type="entry name" value="BLR1215 PROTEIN"/>
    <property type="match status" value="1"/>
</dbReference>
<dbReference type="EMBL" id="REFJ01000002">
    <property type="protein sequence ID" value="RMA81119.1"/>
    <property type="molecule type" value="Genomic_DNA"/>
</dbReference>
<feature type="signal peptide" evidence="1">
    <location>
        <begin position="1"/>
        <end position="21"/>
    </location>
</feature>
<evidence type="ECO:0000313" key="4">
    <source>
        <dbReference type="Proteomes" id="UP000267187"/>
    </source>
</evidence>
<evidence type="ECO:0000259" key="2">
    <source>
        <dbReference type="Pfam" id="PF09917"/>
    </source>
</evidence>
<dbReference type="InterPro" id="IPR019223">
    <property type="entry name" value="DUF2147"/>
</dbReference>
<accession>A0A3M0AC16</accession>
<sequence>MKFFAVLSGFMMMTLVSVAQADNAPVGLWNTIDDTSGEAKSTVELYMEGDRLYGRIIELINPDEPNPVCEQCTGEKLNQPVIGLTIIEGLSFDGDYWSDGEILDPENGKSYDCRIWREGNKLMVRGYIGFFYRTQSWILSESASD</sequence>
<comment type="caution">
    <text evidence="3">The sequence shown here is derived from an EMBL/GenBank/DDBJ whole genome shotgun (WGS) entry which is preliminary data.</text>
</comment>
<keyword evidence="4" id="KW-1185">Reference proteome</keyword>
<feature type="domain" description="DUF2147" evidence="2">
    <location>
        <begin position="27"/>
        <end position="137"/>
    </location>
</feature>
<evidence type="ECO:0000313" key="3">
    <source>
        <dbReference type="EMBL" id="RMA81119.1"/>
    </source>
</evidence>
<reference evidence="3 4" key="1">
    <citation type="submission" date="2018-10" db="EMBL/GenBank/DDBJ databases">
        <title>Genomic Encyclopedia of Type Strains, Phase IV (KMG-IV): sequencing the most valuable type-strain genomes for metagenomic binning, comparative biology and taxonomic classification.</title>
        <authorList>
            <person name="Goeker M."/>
        </authorList>
    </citation>
    <scope>NUCLEOTIDE SEQUENCE [LARGE SCALE GENOMIC DNA]</scope>
    <source>
        <strain evidence="3 4">DSM 25080</strain>
    </source>
</reference>
<keyword evidence="1" id="KW-0732">Signal</keyword>
<name>A0A3M0AC16_9GAMM</name>
<organism evidence="3 4">
    <name type="scientific">Umboniibacter marinipuniceus</name>
    <dbReference type="NCBI Taxonomy" id="569599"/>
    <lineage>
        <taxon>Bacteria</taxon>
        <taxon>Pseudomonadati</taxon>
        <taxon>Pseudomonadota</taxon>
        <taxon>Gammaproteobacteria</taxon>
        <taxon>Cellvibrionales</taxon>
        <taxon>Cellvibrionaceae</taxon>
        <taxon>Umboniibacter</taxon>
    </lineage>
</organism>